<accession>A0ABR5N069</accession>
<organism evidence="1 2">
    <name type="scientific">Brevibacillus choshinensis</name>
    <dbReference type="NCBI Taxonomy" id="54911"/>
    <lineage>
        <taxon>Bacteria</taxon>
        <taxon>Bacillati</taxon>
        <taxon>Bacillota</taxon>
        <taxon>Bacilli</taxon>
        <taxon>Bacillales</taxon>
        <taxon>Paenibacillaceae</taxon>
        <taxon>Brevibacillus</taxon>
    </lineage>
</organism>
<reference evidence="1 2" key="1">
    <citation type="submission" date="2015-09" db="EMBL/GenBank/DDBJ databases">
        <title>Genome sequencing project for genomic taxonomy and phylogenomics of Bacillus-like bacteria.</title>
        <authorList>
            <person name="Liu B."/>
            <person name="Wang J."/>
            <person name="Zhu Y."/>
            <person name="Liu G."/>
            <person name="Chen Q."/>
            <person name="Chen Z."/>
            <person name="Lan J."/>
            <person name="Che J."/>
            <person name="Ge C."/>
            <person name="Shi H."/>
            <person name="Pan Z."/>
            <person name="Liu X."/>
        </authorList>
    </citation>
    <scope>NUCLEOTIDE SEQUENCE [LARGE SCALE GENOMIC DNA]</scope>
    <source>
        <strain evidence="1 2">DSM 8552</strain>
    </source>
</reference>
<evidence type="ECO:0000313" key="1">
    <source>
        <dbReference type="EMBL" id="KQL43900.1"/>
    </source>
</evidence>
<keyword evidence="2" id="KW-1185">Reference proteome</keyword>
<evidence type="ECO:0000313" key="2">
    <source>
        <dbReference type="Proteomes" id="UP000051063"/>
    </source>
</evidence>
<gene>
    <name evidence="1" type="ORF">AN963_20790</name>
</gene>
<sequence>MKGSTYQFRSTLSRWIACVEVGRQLPAHSLHEGTWYWKGRPDPFFKRPQFTKVGYNDNEWLTQYSAVIALPGDILWYRYENEYTEGAVIVHR</sequence>
<proteinExistence type="predicted"/>
<dbReference type="EMBL" id="LJJB01000013">
    <property type="protein sequence ID" value="KQL43900.1"/>
    <property type="molecule type" value="Genomic_DNA"/>
</dbReference>
<comment type="caution">
    <text evidence="1">The sequence shown here is derived from an EMBL/GenBank/DDBJ whole genome shotgun (WGS) entry which is preliminary data.</text>
</comment>
<protein>
    <submittedName>
        <fullName evidence="1">Uncharacterized protein</fullName>
    </submittedName>
</protein>
<name>A0ABR5N069_BRECH</name>
<dbReference type="Proteomes" id="UP000051063">
    <property type="component" value="Unassembled WGS sequence"/>
</dbReference>